<evidence type="ECO:0000313" key="3">
    <source>
        <dbReference type="EMBL" id="MBL0766775.1"/>
    </source>
</evidence>
<dbReference type="PANTHER" id="PTHR42754:SF1">
    <property type="entry name" value="LIPOPROTEIN"/>
    <property type="match status" value="1"/>
</dbReference>
<gene>
    <name evidence="3" type="ORF">JKP34_16020</name>
</gene>
<evidence type="ECO:0000259" key="2">
    <source>
        <dbReference type="Pfam" id="PF18962"/>
    </source>
</evidence>
<protein>
    <submittedName>
        <fullName evidence="3">T9SS type A sorting domain-containing protein</fullName>
    </submittedName>
</protein>
<keyword evidence="4" id="KW-1185">Reference proteome</keyword>
<dbReference type="EMBL" id="JAERQG010000004">
    <property type="protein sequence ID" value="MBL0766775.1"/>
    <property type="molecule type" value="Genomic_DNA"/>
</dbReference>
<feature type="signal peptide" evidence="1">
    <location>
        <begin position="1"/>
        <end position="19"/>
    </location>
</feature>
<comment type="caution">
    <text evidence="3">The sequence shown here is derived from an EMBL/GenBank/DDBJ whole genome shotgun (WGS) entry which is preliminary data.</text>
</comment>
<evidence type="ECO:0000313" key="4">
    <source>
        <dbReference type="Proteomes" id="UP000642920"/>
    </source>
</evidence>
<feature type="chain" id="PRO_5038017507" evidence="1">
    <location>
        <begin position="20"/>
        <end position="1348"/>
    </location>
</feature>
<reference evidence="3" key="1">
    <citation type="submission" date="2021-01" db="EMBL/GenBank/DDBJ databases">
        <title>Marivirga sp. nov., isolated from intertidal surface sediments.</title>
        <authorList>
            <person name="Zhang M."/>
        </authorList>
    </citation>
    <scope>NUCLEOTIDE SEQUENCE</scope>
    <source>
        <strain evidence="3">SM1354</strain>
    </source>
</reference>
<accession>A0A937DKB7</accession>
<dbReference type="PANTHER" id="PTHR42754">
    <property type="entry name" value="ENDOGLUCANASE"/>
    <property type="match status" value="1"/>
</dbReference>
<sequence>MKKFYLFLLFIITVFSVSAQRQTSGSEEQLFKQKPHLLKLSQNEKASSTFPKLLKRSSQKMGEAPAVNDVELFGGTGENVFLKSLEDSDGKITAFGYYHNELSIDGQNLSNDSITTYFMAKYSAAGDLISLQDILTFSSDITFNMDEITSFDGGYLMVGRANKDLLINGTSYPLSERRSFLIKLNQNGSTQWVKDFAINRDPNAFTEFIPMDISGDSIYISFNLSEVAILDLEGNEVDKFGFNLLSDGQISDLVVNDTSIILTGYFGGILELNSSSIEETNSYQATFLTSQDKNSREVEWMKENSVPVGEFGDSYPIRLIQDDNNNTYLYGNSRNNISWEGEILQGYASNGRFISKIKPDGVEDSTLFLEKSYSSIGEQLSYSNGKVFILANNTTELNFDNSININDFIVVDTSLNFLESPSFSNDYLSEKFLYGINELSDGNILLNGAVDYNATLIKQNIETYNTIFKTQSNNLTGRFDIRAFKEADSNGNDKIIAGNKKGNIEFSGEILKDSSTAIIAKIDAMGIKWMKKLYNAEIPFQYQNSLVSNNNKIAFLGQSESDFYIDENHYNFSGNFVGQFNQDGTVDWVKQLSGFELQSAAYDSEGSLYISGNMNSDFNIGSQNFLSNGGYDFFILKLSSQGDLIWFKNYGNSDILYAYGSSITISNDKIIFTGEYSSSGLTSLAIEDTTISLGNEEFGNNLMISLKRDGNLNWAKSHGASDLSNGHYYYWGCALTDSKKGGIYMSGFMGKSNIFDQDTIKGANNYNHFIAKYDSLGNTEWVKPIHLERIEYNYGEINTDENNSVYIQGSLKQSLSIDSVDNLSADGGTSLYIIKLLEDGTYDWGKTIRTNQSQPKVLCVRGNNSLTIGANLEGRYSMDEIEGQAYFGNSFIASFCDSPSSITSPSGEEVVTQTSLTSYTATLNGANKAEWNLSPTQAGTIDVIETDSITISWSETFEGIAELQVQESNLCGTATSAPLLITVEKLCNALSQPGQPTGATTVTQTENNTYSTVLSDYDSTSWTLEPATAGTLTKLSDDEVSITWDTEYLGEAAILVTAYNNCEESIASEPLAITIELLCNSLSQPGQPAGATTVTQAENNTYTTVLSDYDSTSWTLEPATAGSLTKLSDDEVSITWDTEYLGEASIVVTAYNNCQESLTSEALNINVEVSCNELDQPSLPIGGLEVIQNEQSAYKTTLGAYDSVTWSLTPENAGEITVIEDDSITVLWNETFSGEASIQVEAYNNCQENLSSPSLTITISEPEVTANKPRGIAPFNIYPNPTSNLLYIEKEGAEIINSVTILTINGQEVFSQLSFTKTAIDVSRLELGIYFIEIQTNEGKVTSRFMKK</sequence>
<dbReference type="Pfam" id="PF18962">
    <property type="entry name" value="Por_Secre_tail"/>
    <property type="match status" value="1"/>
</dbReference>
<keyword evidence="1" id="KW-0732">Signal</keyword>
<name>A0A937DKB7_9BACT</name>
<organism evidence="3 4">
    <name type="scientific">Marivirga atlantica</name>
    <dbReference type="NCBI Taxonomy" id="1548457"/>
    <lineage>
        <taxon>Bacteria</taxon>
        <taxon>Pseudomonadati</taxon>
        <taxon>Bacteroidota</taxon>
        <taxon>Cytophagia</taxon>
        <taxon>Cytophagales</taxon>
        <taxon>Marivirgaceae</taxon>
        <taxon>Marivirga</taxon>
    </lineage>
</organism>
<dbReference type="NCBIfam" id="TIGR04183">
    <property type="entry name" value="Por_Secre_tail"/>
    <property type="match status" value="1"/>
</dbReference>
<dbReference type="InterPro" id="IPR026444">
    <property type="entry name" value="Secre_tail"/>
</dbReference>
<evidence type="ECO:0000256" key="1">
    <source>
        <dbReference type="SAM" id="SignalP"/>
    </source>
</evidence>
<dbReference type="Proteomes" id="UP000642920">
    <property type="component" value="Unassembled WGS sequence"/>
</dbReference>
<feature type="domain" description="Secretion system C-terminal sorting" evidence="2">
    <location>
        <begin position="1277"/>
        <end position="1345"/>
    </location>
</feature>
<proteinExistence type="predicted"/>
<dbReference type="RefSeq" id="WP_201923686.1">
    <property type="nucleotide sequence ID" value="NZ_JAERQG010000004.1"/>
</dbReference>